<evidence type="ECO:0000313" key="2">
    <source>
        <dbReference type="Proteomes" id="UP001064489"/>
    </source>
</evidence>
<comment type="caution">
    <text evidence="1">The sequence shown here is derived from an EMBL/GenBank/DDBJ whole genome shotgun (WGS) entry which is preliminary data.</text>
</comment>
<proteinExistence type="predicted"/>
<organism evidence="1 2">
    <name type="scientific">Acer negundo</name>
    <name type="common">Box elder</name>
    <dbReference type="NCBI Taxonomy" id="4023"/>
    <lineage>
        <taxon>Eukaryota</taxon>
        <taxon>Viridiplantae</taxon>
        <taxon>Streptophyta</taxon>
        <taxon>Embryophyta</taxon>
        <taxon>Tracheophyta</taxon>
        <taxon>Spermatophyta</taxon>
        <taxon>Magnoliopsida</taxon>
        <taxon>eudicotyledons</taxon>
        <taxon>Gunneridae</taxon>
        <taxon>Pentapetalae</taxon>
        <taxon>rosids</taxon>
        <taxon>malvids</taxon>
        <taxon>Sapindales</taxon>
        <taxon>Sapindaceae</taxon>
        <taxon>Hippocastanoideae</taxon>
        <taxon>Acereae</taxon>
        <taxon>Acer</taxon>
    </lineage>
</organism>
<reference evidence="1" key="2">
    <citation type="submission" date="2023-02" db="EMBL/GenBank/DDBJ databases">
        <authorList>
            <person name="Swenson N.G."/>
            <person name="Wegrzyn J.L."/>
            <person name="Mcevoy S.L."/>
        </authorList>
    </citation>
    <scope>NUCLEOTIDE SEQUENCE</scope>
    <source>
        <strain evidence="1">91603</strain>
        <tissue evidence="1">Leaf</tissue>
    </source>
</reference>
<protein>
    <submittedName>
        <fullName evidence="1">Uncharacterized protein</fullName>
    </submittedName>
</protein>
<reference evidence="1" key="1">
    <citation type="journal article" date="2022" name="Plant J.">
        <title>Strategies of tolerance reflected in two North American maple genomes.</title>
        <authorList>
            <person name="McEvoy S.L."/>
            <person name="Sezen U.U."/>
            <person name="Trouern-Trend A."/>
            <person name="McMahon S.M."/>
            <person name="Schaberg P.G."/>
            <person name="Yang J."/>
            <person name="Wegrzyn J.L."/>
            <person name="Swenson N.G."/>
        </authorList>
    </citation>
    <scope>NUCLEOTIDE SEQUENCE</scope>
    <source>
        <strain evidence="1">91603</strain>
    </source>
</reference>
<gene>
    <name evidence="1" type="ORF">LWI28_019630</name>
</gene>
<name>A0AAD5NLZ8_ACENE</name>
<sequence>METSRAVVDVHGGKLTLSILDDIVEFDMFGAKPLTRKETKDKVVFAASSSIALPVALLDYSSSVSNFPAANVGFSLGLSRPTTTPPLTPTKSQLSLPTTLPVSPANHSPFSEMATRVARVQNLSSQTQGQTSVALSVNLSESSPVIPPPLPHTSVRRKPHWIGQGMSVP</sequence>
<dbReference type="AlphaFoldDB" id="A0AAD5NLZ8"/>
<dbReference type="EMBL" id="JAJSOW010000105">
    <property type="protein sequence ID" value="KAI9165738.1"/>
    <property type="molecule type" value="Genomic_DNA"/>
</dbReference>
<evidence type="ECO:0000313" key="1">
    <source>
        <dbReference type="EMBL" id="KAI9165738.1"/>
    </source>
</evidence>
<accession>A0AAD5NLZ8</accession>
<keyword evidence="2" id="KW-1185">Reference proteome</keyword>
<dbReference type="Proteomes" id="UP001064489">
    <property type="component" value="Chromosome 10"/>
</dbReference>